<keyword evidence="6 8" id="KW-0449">Lipoprotein</keyword>
<evidence type="ECO:0000256" key="3">
    <source>
        <dbReference type="ARBA" id="ARBA00022729"/>
    </source>
</evidence>
<dbReference type="Gene3D" id="3.40.190.10">
    <property type="entry name" value="Periplasmic binding protein-like II"/>
    <property type="match status" value="2"/>
</dbReference>
<name>A0A0F2D0P3_STROR</name>
<dbReference type="AlphaFoldDB" id="A0A0F2D0P3"/>
<dbReference type="EMBL" id="JYGR01000002">
    <property type="protein sequence ID" value="KJQ72187.1"/>
    <property type="molecule type" value="Genomic_DNA"/>
</dbReference>
<proteinExistence type="inferred from homology"/>
<gene>
    <name evidence="8" type="ORF">TZ92_00104</name>
</gene>
<comment type="similarity">
    <text evidence="2">Belongs to the NlpA lipoprotein family.</text>
</comment>
<dbReference type="PANTHER" id="PTHR30429:SF0">
    <property type="entry name" value="METHIONINE-BINDING LIPOPROTEIN METQ"/>
    <property type="match status" value="1"/>
</dbReference>
<dbReference type="SUPFAM" id="SSF53850">
    <property type="entry name" value="Periplasmic binding protein-like II"/>
    <property type="match status" value="1"/>
</dbReference>
<sequence>MKKLTSVILFLVGLLFLVACSTNGGSTESAKEQSSDKKVIKYGKAAGPYTVLFEDAIIPILEKEGYQFKVVEFSDLLQNDTALNEGEIDVNVEQHTAYMENFNKTQNGDLVAISKIPTIPAGIFSSKNKDLKAIAKGAKIAIPSDASNTARAYKLLEKAGWLKLDPNASVSKLTKDDIVENPYQLEITEMDSANIPRSLDDFDFAVITGSIVYSAGIDASTALLQEDILEHLILQVVVKEKNKDSDWAKAIRDAYHSKEFKDYLEKNNKGLWFVPND</sequence>
<keyword evidence="3 7" id="KW-0732">Signal</keyword>
<organism evidence="8 9">
    <name type="scientific">Streptococcus oralis subsp. oralis</name>
    <dbReference type="NCBI Taxonomy" id="1891914"/>
    <lineage>
        <taxon>Bacteria</taxon>
        <taxon>Bacillati</taxon>
        <taxon>Bacillota</taxon>
        <taxon>Bacilli</taxon>
        <taxon>Lactobacillales</taxon>
        <taxon>Streptococcaceae</taxon>
        <taxon>Streptococcus</taxon>
    </lineage>
</organism>
<dbReference type="PROSITE" id="PS51257">
    <property type="entry name" value="PROKAR_LIPOPROTEIN"/>
    <property type="match status" value="1"/>
</dbReference>
<evidence type="ECO:0000313" key="8">
    <source>
        <dbReference type="EMBL" id="KJQ72187.1"/>
    </source>
</evidence>
<comment type="subcellular location">
    <subcellularLocation>
        <location evidence="1">Membrane</location>
        <topology evidence="1">Lipid-anchor</topology>
    </subcellularLocation>
</comment>
<dbReference type="RefSeq" id="WP_033630384.1">
    <property type="nucleotide sequence ID" value="NZ_JYGO01000005.1"/>
</dbReference>
<dbReference type="PANTHER" id="PTHR30429">
    <property type="entry name" value="D-METHIONINE-BINDING LIPOPROTEIN METQ"/>
    <property type="match status" value="1"/>
</dbReference>
<protein>
    <submittedName>
        <fullName evidence="8">Lipoprotein</fullName>
    </submittedName>
</protein>
<evidence type="ECO:0000256" key="7">
    <source>
        <dbReference type="SAM" id="SignalP"/>
    </source>
</evidence>
<evidence type="ECO:0000256" key="5">
    <source>
        <dbReference type="ARBA" id="ARBA00023139"/>
    </source>
</evidence>
<feature type="chain" id="PRO_5039662444" evidence="7">
    <location>
        <begin position="25"/>
        <end position="277"/>
    </location>
</feature>
<dbReference type="InterPro" id="IPR004872">
    <property type="entry name" value="Lipoprotein_NlpA"/>
</dbReference>
<feature type="signal peptide" evidence="7">
    <location>
        <begin position="1"/>
        <end position="24"/>
    </location>
</feature>
<evidence type="ECO:0000256" key="2">
    <source>
        <dbReference type="ARBA" id="ARBA00008973"/>
    </source>
</evidence>
<dbReference type="Proteomes" id="UP000033716">
    <property type="component" value="Unassembled WGS sequence"/>
</dbReference>
<evidence type="ECO:0000256" key="4">
    <source>
        <dbReference type="ARBA" id="ARBA00023136"/>
    </source>
</evidence>
<dbReference type="GO" id="GO:0016020">
    <property type="term" value="C:membrane"/>
    <property type="evidence" value="ECO:0007669"/>
    <property type="project" value="UniProtKB-SubCell"/>
</dbReference>
<reference evidence="8 9" key="1">
    <citation type="submission" date="2015-02" db="EMBL/GenBank/DDBJ databases">
        <title>Evolution of amylase-binding proteins of oral streptococcal species.</title>
        <authorList>
            <person name="Haase E.M."/>
        </authorList>
    </citation>
    <scope>NUCLEOTIDE SEQUENCE [LARGE SCALE GENOMIC DNA]</scope>
    <source>
        <strain evidence="8 9">SK141</strain>
    </source>
</reference>
<comment type="caution">
    <text evidence="8">The sequence shown here is derived from an EMBL/GenBank/DDBJ whole genome shotgun (WGS) entry which is preliminary data.</text>
</comment>
<keyword evidence="5" id="KW-0564">Palmitate</keyword>
<dbReference type="Pfam" id="PF03180">
    <property type="entry name" value="Lipoprotein_9"/>
    <property type="match status" value="1"/>
</dbReference>
<evidence type="ECO:0000256" key="1">
    <source>
        <dbReference type="ARBA" id="ARBA00004635"/>
    </source>
</evidence>
<dbReference type="PATRIC" id="fig|28037.214.peg.92"/>
<accession>A0A0F2D0P3</accession>
<evidence type="ECO:0000313" key="9">
    <source>
        <dbReference type="Proteomes" id="UP000033716"/>
    </source>
</evidence>
<keyword evidence="4" id="KW-0472">Membrane</keyword>
<evidence type="ECO:0000256" key="6">
    <source>
        <dbReference type="ARBA" id="ARBA00023288"/>
    </source>
</evidence>